<feature type="region of interest" description="Disordered" evidence="3">
    <location>
        <begin position="395"/>
        <end position="432"/>
    </location>
</feature>
<proteinExistence type="predicted"/>
<dbReference type="PANTHER" id="PTHR19848:SF8">
    <property type="entry name" value="F-BOX AND WD REPEAT DOMAIN CONTAINING 7"/>
    <property type="match status" value="1"/>
</dbReference>
<protein>
    <submittedName>
        <fullName evidence="4">Incompatibility HET-E-1-like</fullName>
    </submittedName>
</protein>
<dbReference type="InterPro" id="IPR019775">
    <property type="entry name" value="WD40_repeat_CS"/>
</dbReference>
<name>A0AA35NWM4_9SAUR</name>
<gene>
    <name evidence="4" type="ORF">PODLI_1B001306</name>
</gene>
<dbReference type="InterPro" id="IPR036322">
    <property type="entry name" value="WD40_repeat_dom_sf"/>
</dbReference>
<dbReference type="SUPFAM" id="SSF50978">
    <property type="entry name" value="WD40 repeat-like"/>
    <property type="match status" value="2"/>
</dbReference>
<keyword evidence="1" id="KW-0853">WD repeat</keyword>
<dbReference type="Gene3D" id="2.130.10.10">
    <property type="entry name" value="YVTN repeat-like/Quinoprotein amine dehydrogenase"/>
    <property type="match status" value="4"/>
</dbReference>
<dbReference type="SMART" id="SM00320">
    <property type="entry name" value="WD40"/>
    <property type="match status" value="11"/>
</dbReference>
<feature type="compositionally biased region" description="Basic and acidic residues" evidence="3">
    <location>
        <begin position="395"/>
        <end position="421"/>
    </location>
</feature>
<accession>A0AA35NWM4</accession>
<keyword evidence="2" id="KW-0677">Repeat</keyword>
<dbReference type="EMBL" id="OX395127">
    <property type="protein sequence ID" value="CAI5766946.1"/>
    <property type="molecule type" value="Genomic_DNA"/>
</dbReference>
<evidence type="ECO:0000256" key="3">
    <source>
        <dbReference type="SAM" id="MobiDB-lite"/>
    </source>
</evidence>
<dbReference type="InterPro" id="IPR015943">
    <property type="entry name" value="WD40/YVTN_repeat-like_dom_sf"/>
</dbReference>
<keyword evidence="5" id="KW-1185">Reference proteome</keyword>
<dbReference type="Proteomes" id="UP001178461">
    <property type="component" value="Chromosome 2"/>
</dbReference>
<dbReference type="AlphaFoldDB" id="A0AA35NWM4"/>
<evidence type="ECO:0000256" key="2">
    <source>
        <dbReference type="ARBA" id="ARBA00022737"/>
    </source>
</evidence>
<dbReference type="PANTHER" id="PTHR19848">
    <property type="entry name" value="WD40 REPEAT PROTEIN"/>
    <property type="match status" value="1"/>
</dbReference>
<organism evidence="4 5">
    <name type="scientific">Podarcis lilfordi</name>
    <name type="common">Lilford's wall lizard</name>
    <dbReference type="NCBI Taxonomy" id="74358"/>
    <lineage>
        <taxon>Eukaryota</taxon>
        <taxon>Metazoa</taxon>
        <taxon>Chordata</taxon>
        <taxon>Craniata</taxon>
        <taxon>Vertebrata</taxon>
        <taxon>Euteleostomi</taxon>
        <taxon>Lepidosauria</taxon>
        <taxon>Squamata</taxon>
        <taxon>Bifurcata</taxon>
        <taxon>Unidentata</taxon>
        <taxon>Episquamata</taxon>
        <taxon>Laterata</taxon>
        <taxon>Lacertibaenia</taxon>
        <taxon>Lacertidae</taxon>
        <taxon>Podarcis</taxon>
    </lineage>
</organism>
<evidence type="ECO:0000313" key="5">
    <source>
        <dbReference type="Proteomes" id="UP001178461"/>
    </source>
</evidence>
<dbReference type="PROSITE" id="PS00678">
    <property type="entry name" value="WD_REPEATS_1"/>
    <property type="match status" value="1"/>
</dbReference>
<reference evidence="4" key="1">
    <citation type="submission" date="2022-12" db="EMBL/GenBank/DDBJ databases">
        <authorList>
            <person name="Alioto T."/>
            <person name="Alioto T."/>
            <person name="Gomez Garrido J."/>
        </authorList>
    </citation>
    <scope>NUCLEOTIDE SEQUENCE</scope>
</reference>
<evidence type="ECO:0000256" key="1">
    <source>
        <dbReference type="ARBA" id="ARBA00022574"/>
    </source>
</evidence>
<evidence type="ECO:0000313" key="4">
    <source>
        <dbReference type="EMBL" id="CAI5766946.1"/>
    </source>
</evidence>
<dbReference type="InterPro" id="IPR001680">
    <property type="entry name" value="WD40_rpt"/>
</dbReference>
<sequence>MVQLFSPTQEKLHCALSAVMAMQEHLKVKERHRRPITALGYHSARRECLTGFEDGVIKWWDVENGRMSLCAKEHAGRVTHFQSWVQARLLFSSSNDGSVLVWAVGGTVLDRILLGYPIFTLSISLARHLLLCGSKGRLMAFPLDERRESGHVVHMAQGFSEHTHTDIVSCIACLDNQIYTAGYDKKLLIFDTYQTPGRKGLTTKHCIPRAHHAAITHLLLVRQQETTRVLSGSFDQTVGIWSQDGKLIQRLGPFTGNITGLCFVASVGIVWITSGTTQPTLYEPQSGEIVSQFISTFQGQQKDGPVLQQLLSLPDSRHVIGTAKPQQILIWRYSELGCLTVLPCKHPLECLAYAKKEPVLLFSGDSSGMLQKWEKSYISPFIYSRESFHLSEAQLERRGPLAQQREEDGKEKPQLRPDSPRKPGKASVGQQSGYTRFQSAAKDMRKGSIGFTRALFAEELNILVVSAADGNIYLWEFESFIPEVEPSAQQCPPVLDQNSETLASSCVQDEKTQGTSSSCVAGFTCRTVLCGHTGMVTALAVAAGDAGLYFPYLLSGGWDGKLCLWDLHNHSLQNAFSSLPEDNGPILDMAYSPKRREFAFSSSTGRVFICAFNPHCADLVLLAELCGHKAAVVALVWHPLEDKWVSGAEDGSIRLWSEDGGSCVQNLRASRGITCLCIDQVNGCILAGVHDTIRVYDPNSGVQVQSYTGHQDSVKGLIHVPEMEQYVSVSLDGTVCMWKAYRPGEQLKAQSGPPHGLRDGGPAHG</sequence>
<dbReference type="Pfam" id="PF00400">
    <property type="entry name" value="WD40"/>
    <property type="match status" value="3"/>
</dbReference>